<proteinExistence type="predicted"/>
<gene>
    <name evidence="1" type="ORF">K469DRAFT_552856</name>
</gene>
<accession>A0A6A6EQ22</accession>
<evidence type="ECO:0000313" key="1">
    <source>
        <dbReference type="EMBL" id="KAF2192879.1"/>
    </source>
</evidence>
<evidence type="ECO:0000313" key="2">
    <source>
        <dbReference type="Proteomes" id="UP000800200"/>
    </source>
</evidence>
<sequence>CIYYIRDKILLYKDYIHTFSRVFYIINYIKKIYLKYEPVGRKFVYYYFNYKPLSNFLRDFNKFKNHI</sequence>
<reference evidence="1" key="1">
    <citation type="journal article" date="2020" name="Stud. Mycol.">
        <title>101 Dothideomycetes genomes: a test case for predicting lifestyles and emergence of pathogens.</title>
        <authorList>
            <person name="Haridas S."/>
            <person name="Albert R."/>
            <person name="Binder M."/>
            <person name="Bloem J."/>
            <person name="Labutti K."/>
            <person name="Salamov A."/>
            <person name="Andreopoulos B."/>
            <person name="Baker S."/>
            <person name="Barry K."/>
            <person name="Bills G."/>
            <person name="Bluhm B."/>
            <person name="Cannon C."/>
            <person name="Castanera R."/>
            <person name="Culley D."/>
            <person name="Daum C."/>
            <person name="Ezra D."/>
            <person name="Gonzalez J."/>
            <person name="Henrissat B."/>
            <person name="Kuo A."/>
            <person name="Liang C."/>
            <person name="Lipzen A."/>
            <person name="Lutzoni F."/>
            <person name="Magnuson J."/>
            <person name="Mondo S."/>
            <person name="Nolan M."/>
            <person name="Ohm R."/>
            <person name="Pangilinan J."/>
            <person name="Park H.-J."/>
            <person name="Ramirez L."/>
            <person name="Alfaro M."/>
            <person name="Sun H."/>
            <person name="Tritt A."/>
            <person name="Yoshinaga Y."/>
            <person name="Zwiers L.-H."/>
            <person name="Turgeon B."/>
            <person name="Goodwin S."/>
            <person name="Spatafora J."/>
            <person name="Crous P."/>
            <person name="Grigoriev I."/>
        </authorList>
    </citation>
    <scope>NUCLEOTIDE SEQUENCE</scope>
    <source>
        <strain evidence="1">CBS 207.26</strain>
    </source>
</reference>
<name>A0A6A6EQ22_9PEZI</name>
<dbReference type="EMBL" id="ML994614">
    <property type="protein sequence ID" value="KAF2192879.1"/>
    <property type="molecule type" value="Genomic_DNA"/>
</dbReference>
<dbReference type="AlphaFoldDB" id="A0A6A6EQ22"/>
<feature type="non-terminal residue" evidence="1">
    <location>
        <position position="1"/>
    </location>
</feature>
<dbReference type="Proteomes" id="UP000800200">
    <property type="component" value="Unassembled WGS sequence"/>
</dbReference>
<keyword evidence="2" id="KW-1185">Reference proteome</keyword>
<organism evidence="1 2">
    <name type="scientific">Zopfia rhizophila CBS 207.26</name>
    <dbReference type="NCBI Taxonomy" id="1314779"/>
    <lineage>
        <taxon>Eukaryota</taxon>
        <taxon>Fungi</taxon>
        <taxon>Dikarya</taxon>
        <taxon>Ascomycota</taxon>
        <taxon>Pezizomycotina</taxon>
        <taxon>Dothideomycetes</taxon>
        <taxon>Dothideomycetes incertae sedis</taxon>
        <taxon>Zopfiaceae</taxon>
        <taxon>Zopfia</taxon>
    </lineage>
</organism>
<protein>
    <submittedName>
        <fullName evidence="1">Uncharacterized protein</fullName>
    </submittedName>
</protein>